<feature type="transmembrane region" description="Helical" evidence="3">
    <location>
        <begin position="71"/>
        <end position="94"/>
    </location>
</feature>
<feature type="transmembrane region" description="Helical" evidence="3">
    <location>
        <begin position="125"/>
        <end position="145"/>
    </location>
</feature>
<evidence type="ECO:0000256" key="2">
    <source>
        <dbReference type="ARBA" id="ARBA00022801"/>
    </source>
</evidence>
<dbReference type="PANTHER" id="PTHR31302">
    <property type="entry name" value="TRANSMEMBRANE PROTEIN WITH METALLOPHOSPHOESTERASE DOMAIN-RELATED"/>
    <property type="match status" value="1"/>
</dbReference>
<name>A0A3E1F0K5_9FLAO</name>
<dbReference type="SUPFAM" id="SSF56300">
    <property type="entry name" value="Metallo-dependent phosphatases"/>
    <property type="match status" value="1"/>
</dbReference>
<feature type="transmembrane region" description="Helical" evidence="3">
    <location>
        <begin position="36"/>
        <end position="59"/>
    </location>
</feature>
<keyword evidence="3" id="KW-1133">Transmembrane helix</keyword>
<comment type="caution">
    <text evidence="5">The sequence shown here is derived from an EMBL/GenBank/DDBJ whole genome shotgun (WGS) entry which is preliminary data.</text>
</comment>
<proteinExistence type="predicted"/>
<dbReference type="Proteomes" id="UP000257127">
    <property type="component" value="Unassembled WGS sequence"/>
</dbReference>
<dbReference type="InterPro" id="IPR051158">
    <property type="entry name" value="Metallophosphoesterase_sf"/>
</dbReference>
<accession>A0A3E1F0K5</accession>
<gene>
    <name evidence="5" type="ORF">DXU93_05345</name>
</gene>
<dbReference type="GO" id="GO:0009245">
    <property type="term" value="P:lipid A biosynthetic process"/>
    <property type="evidence" value="ECO:0007669"/>
    <property type="project" value="TreeGrafter"/>
</dbReference>
<dbReference type="Pfam" id="PF00149">
    <property type="entry name" value="Metallophos"/>
    <property type="match status" value="1"/>
</dbReference>
<dbReference type="EMBL" id="QURB01000002">
    <property type="protein sequence ID" value="RFC55247.1"/>
    <property type="molecule type" value="Genomic_DNA"/>
</dbReference>
<dbReference type="GO" id="GO:0008758">
    <property type="term" value="F:UDP-2,3-diacylglucosamine hydrolase activity"/>
    <property type="evidence" value="ECO:0007669"/>
    <property type="project" value="TreeGrafter"/>
</dbReference>
<evidence type="ECO:0000313" key="5">
    <source>
        <dbReference type="EMBL" id="RFC55247.1"/>
    </source>
</evidence>
<dbReference type="InterPro" id="IPR029052">
    <property type="entry name" value="Metallo-depent_PP-like"/>
</dbReference>
<protein>
    <submittedName>
        <fullName evidence="5">Metallophosphoesterase</fullName>
    </submittedName>
</protein>
<feature type="domain" description="Calcineurin-like phosphoesterase" evidence="4">
    <location>
        <begin position="172"/>
        <end position="352"/>
    </location>
</feature>
<dbReference type="CDD" id="cd07385">
    <property type="entry name" value="MPP_YkuE_C"/>
    <property type="match status" value="1"/>
</dbReference>
<dbReference type="AlphaFoldDB" id="A0A3E1F0K5"/>
<keyword evidence="2" id="KW-0378">Hydrolase</keyword>
<dbReference type="OrthoDB" id="9780884at2"/>
<dbReference type="PANTHER" id="PTHR31302:SF31">
    <property type="entry name" value="PHOSPHODIESTERASE YAEI"/>
    <property type="match status" value="1"/>
</dbReference>
<feature type="transmembrane region" description="Helical" evidence="3">
    <location>
        <begin position="6"/>
        <end position="24"/>
    </location>
</feature>
<dbReference type="InterPro" id="IPR004843">
    <property type="entry name" value="Calcineurin-like_PHP"/>
</dbReference>
<reference evidence="5 6" key="1">
    <citation type="submission" date="2018-08" db="EMBL/GenBank/DDBJ databases">
        <title>The draft genome squence of Brumimicrobium sp. N62.</title>
        <authorList>
            <person name="Du Z.-J."/>
            <person name="Luo H.-R."/>
        </authorList>
    </citation>
    <scope>NUCLEOTIDE SEQUENCE [LARGE SCALE GENOMIC DNA]</scope>
    <source>
        <strain evidence="5 6">N62</strain>
    </source>
</reference>
<evidence type="ECO:0000256" key="1">
    <source>
        <dbReference type="ARBA" id="ARBA00022723"/>
    </source>
</evidence>
<dbReference type="GO" id="GO:0046872">
    <property type="term" value="F:metal ion binding"/>
    <property type="evidence" value="ECO:0007669"/>
    <property type="project" value="UniProtKB-KW"/>
</dbReference>
<dbReference type="GO" id="GO:0016020">
    <property type="term" value="C:membrane"/>
    <property type="evidence" value="ECO:0007669"/>
    <property type="project" value="GOC"/>
</dbReference>
<evidence type="ECO:0000313" key="6">
    <source>
        <dbReference type="Proteomes" id="UP000257127"/>
    </source>
</evidence>
<keyword evidence="6" id="KW-1185">Reference proteome</keyword>
<keyword evidence="3" id="KW-0812">Transmembrane</keyword>
<dbReference type="Gene3D" id="3.60.21.10">
    <property type="match status" value="1"/>
</dbReference>
<evidence type="ECO:0000259" key="4">
    <source>
        <dbReference type="Pfam" id="PF00149"/>
    </source>
</evidence>
<dbReference type="RefSeq" id="WP_116880227.1">
    <property type="nucleotide sequence ID" value="NZ_QURB01000002.1"/>
</dbReference>
<keyword evidence="1" id="KW-0479">Metal-binding</keyword>
<organism evidence="5 6">
    <name type="scientific">Brumimicrobium aurantiacum</name>
    <dbReference type="NCBI Taxonomy" id="1737063"/>
    <lineage>
        <taxon>Bacteria</taxon>
        <taxon>Pseudomonadati</taxon>
        <taxon>Bacteroidota</taxon>
        <taxon>Flavobacteriia</taxon>
        <taxon>Flavobacteriales</taxon>
        <taxon>Crocinitomicaceae</taxon>
        <taxon>Brumimicrobium</taxon>
    </lineage>
</organism>
<sequence length="416" mass="47966">MSYRYIIFFSIILGIFIVFDLYIWKGYSKTVQQKRFSIFKWLIPFSSLLFLAGFAINLYRGSNGIYNANPIINIFFGTSLGFFVAKLIAAIFLLTEDIVRISFWIKNLIFKKDKKEKNFASRRNFVRNISLGMASLPILGSIYAVTKGKYNFHIKRLDLSMKRLPASFDGLQVIQFSDFHAGSFDDFESVEYGLSLINKENPDLILFTGDLVNNRAAEMLPYIESMKKLSAKYGKFAVLGNHDYGDYVPFENEAARQANLDYLESIFKEAGFKLLKNESIQINNGQEEIDLIGLENWGEGPFPKYGDIDLASINTPYERFNIVMSHDPDHWENELRMHKKQFDLTLSGHTHGSQIGIEIPGWKWSPVKYRYKRWLGLYEENDQYLFVSKGFGFLGFPGRIGMSPEIIKFKLHANKA</sequence>
<keyword evidence="3" id="KW-0472">Membrane</keyword>
<evidence type="ECO:0000256" key="3">
    <source>
        <dbReference type="SAM" id="Phobius"/>
    </source>
</evidence>